<keyword evidence="1" id="KW-0732">Signal</keyword>
<organism evidence="2 3">
    <name type="scientific">Genlisea aurea</name>
    <dbReference type="NCBI Taxonomy" id="192259"/>
    <lineage>
        <taxon>Eukaryota</taxon>
        <taxon>Viridiplantae</taxon>
        <taxon>Streptophyta</taxon>
        <taxon>Embryophyta</taxon>
        <taxon>Tracheophyta</taxon>
        <taxon>Spermatophyta</taxon>
        <taxon>Magnoliopsida</taxon>
        <taxon>eudicotyledons</taxon>
        <taxon>Gunneridae</taxon>
        <taxon>Pentapetalae</taxon>
        <taxon>asterids</taxon>
        <taxon>lamiids</taxon>
        <taxon>Lamiales</taxon>
        <taxon>Lentibulariaceae</taxon>
        <taxon>Genlisea</taxon>
    </lineage>
</organism>
<evidence type="ECO:0000313" key="3">
    <source>
        <dbReference type="Proteomes" id="UP000015453"/>
    </source>
</evidence>
<accession>S8CYC1</accession>
<feature type="signal peptide" evidence="1">
    <location>
        <begin position="1"/>
        <end position="21"/>
    </location>
</feature>
<dbReference type="Proteomes" id="UP000015453">
    <property type="component" value="Unassembled WGS sequence"/>
</dbReference>
<feature type="non-terminal residue" evidence="2">
    <location>
        <position position="1"/>
    </location>
</feature>
<dbReference type="EMBL" id="AUSU01001856">
    <property type="protein sequence ID" value="EPS70011.1"/>
    <property type="molecule type" value="Genomic_DNA"/>
</dbReference>
<feature type="chain" id="PRO_5004562141" evidence="1">
    <location>
        <begin position="22"/>
        <end position="86"/>
    </location>
</feature>
<evidence type="ECO:0000313" key="2">
    <source>
        <dbReference type="EMBL" id="EPS70011.1"/>
    </source>
</evidence>
<keyword evidence="3" id="KW-1185">Reference proteome</keyword>
<proteinExistence type="predicted"/>
<name>S8CYC1_9LAMI</name>
<gene>
    <name evidence="2" type="ORF">M569_04752</name>
</gene>
<evidence type="ECO:0000256" key="1">
    <source>
        <dbReference type="SAM" id="SignalP"/>
    </source>
</evidence>
<dbReference type="AlphaFoldDB" id="S8CYC1"/>
<sequence>ERSWRSRCLLALMCAIVGAESQNFTAVAAASDPAPRIARIQRWSEKRSCQPWQLNSLETIVPENLPRPSAKRRWESTSFSAVEAPM</sequence>
<dbReference type="InterPro" id="IPR053350">
    <property type="entry name" value="CV_Inducer"/>
</dbReference>
<dbReference type="OrthoDB" id="1892100at2759"/>
<dbReference type="PANTHER" id="PTHR37210">
    <property type="entry name" value="EXPRESSED PROTEIN"/>
    <property type="match status" value="1"/>
</dbReference>
<comment type="caution">
    <text evidence="2">The sequence shown here is derived from an EMBL/GenBank/DDBJ whole genome shotgun (WGS) entry which is preliminary data.</text>
</comment>
<feature type="non-terminal residue" evidence="2">
    <location>
        <position position="86"/>
    </location>
</feature>
<reference evidence="2 3" key="1">
    <citation type="journal article" date="2013" name="BMC Genomics">
        <title>The miniature genome of a carnivorous plant Genlisea aurea contains a low number of genes and short non-coding sequences.</title>
        <authorList>
            <person name="Leushkin E.V."/>
            <person name="Sutormin R.A."/>
            <person name="Nabieva E.R."/>
            <person name="Penin A.A."/>
            <person name="Kondrashov A.S."/>
            <person name="Logacheva M.D."/>
        </authorList>
    </citation>
    <scope>NUCLEOTIDE SEQUENCE [LARGE SCALE GENOMIC DNA]</scope>
</reference>
<protein>
    <submittedName>
        <fullName evidence="2">Uncharacterized protein</fullName>
    </submittedName>
</protein>
<dbReference type="PANTHER" id="PTHR37210:SF2">
    <property type="entry name" value="PROTEIN CHLOROPLAST VESICULATION"/>
    <property type="match status" value="1"/>
</dbReference>